<dbReference type="InterPro" id="IPR054530">
    <property type="entry name" value="TcaA_4th"/>
</dbReference>
<evidence type="ECO:0000256" key="3">
    <source>
        <dbReference type="ARBA" id="ARBA00022692"/>
    </source>
</evidence>
<evidence type="ECO:0000313" key="16">
    <source>
        <dbReference type="Proteomes" id="UP000265541"/>
    </source>
</evidence>
<reference evidence="15 16" key="1">
    <citation type="journal article" date="2016" name="Front. Microbiol.">
        <title>Comprehensive Phylogenetic Analysis of Bovine Non-aureus Staphylococci Species Based on Whole-Genome Sequencing.</title>
        <authorList>
            <person name="Naushad S."/>
            <person name="Barkema H.W."/>
            <person name="Luby C."/>
            <person name="Condas L.A."/>
            <person name="Nobrega D.B."/>
            <person name="Carson D.A."/>
            <person name="De Buck J."/>
        </authorList>
    </citation>
    <scope>NUCLEOTIDE SEQUENCE [LARGE SCALE GENOMIC DNA]</scope>
    <source>
        <strain evidence="15 16">SNUC 4781</strain>
    </source>
</reference>
<feature type="transmembrane region" description="Helical" evidence="11">
    <location>
        <begin position="52"/>
        <end position="72"/>
    </location>
</feature>
<evidence type="ECO:0000259" key="13">
    <source>
        <dbReference type="Pfam" id="PF22819"/>
    </source>
</evidence>
<evidence type="ECO:0000256" key="9">
    <source>
        <dbReference type="ARBA" id="ARBA00023251"/>
    </source>
</evidence>
<dbReference type="PIRSF" id="PIRSF032522">
    <property type="entry name" value="TcaA"/>
    <property type="match status" value="1"/>
</dbReference>
<evidence type="ECO:0000313" key="15">
    <source>
        <dbReference type="EMBL" id="RIP37387.1"/>
    </source>
</evidence>
<dbReference type="EMBL" id="QYJN01000001">
    <property type="protein sequence ID" value="RIP37387.1"/>
    <property type="molecule type" value="Genomic_DNA"/>
</dbReference>
<evidence type="ECO:0000256" key="5">
    <source>
        <dbReference type="ARBA" id="ARBA00022771"/>
    </source>
</evidence>
<dbReference type="Proteomes" id="UP000265541">
    <property type="component" value="Unassembled WGS sequence"/>
</dbReference>
<dbReference type="Pfam" id="PF22820">
    <property type="entry name" value="TcaA_3rd_4th"/>
    <property type="match status" value="1"/>
</dbReference>
<comment type="similarity">
    <text evidence="10">Belongs to the tcaA family.</text>
</comment>
<sequence length="463" mass="52588">MQKCPECGGDMRDGQRKCRHCGHRIKGKVNDNKMTRATKESNSTSNLKLRKIIPLGIAFFIIVLLIIIFFLVRNFNSPEAQSEILINAIENNDTQKLSTLLSSQNNSVDENEATAYIKYIKKEVGMKQFVKDVNGKITNLNQSKTKEAGFVTAKNGEKVLRISKNGRRYFLFDNMSFTAPTKEAIVKPKYDTTYKFKSQDKQKTVVADKNKTTSLGKFIPGDYELEAKKEMDNGQFSGQLKFNFNNSNNETIDVTEDFNEANIQVELNGASKIDKNTVKIKINDKTFNYKKDKSYGPYPKTQEVTISAEGQAKKKTFKSSTTTIKTDNLRDNTHVSLNFDEDEIEKYVEKKEKEESSFRNKVVNFFGKYTSALNNASSQNDFSVISDYLKKNSANYKETKQDIASQNALYIQQPQITDIVRVGKKFYVTGQTIKTDGQYGNVNYELEGSKDADDLKVVNYSES</sequence>
<evidence type="ECO:0000256" key="11">
    <source>
        <dbReference type="SAM" id="Phobius"/>
    </source>
</evidence>
<keyword evidence="4" id="KW-0479">Metal-binding</keyword>
<evidence type="ECO:0000256" key="1">
    <source>
        <dbReference type="ARBA" id="ARBA00004162"/>
    </source>
</evidence>
<dbReference type="AlphaFoldDB" id="A0A3A0W742"/>
<evidence type="ECO:0000256" key="2">
    <source>
        <dbReference type="ARBA" id="ARBA00022475"/>
    </source>
</evidence>
<name>A0A3A0W742_STAGA</name>
<keyword evidence="3 11" id="KW-0812">Transmembrane</keyword>
<accession>A0A3A0W742</accession>
<keyword evidence="5" id="KW-0863">Zinc-finger</keyword>
<keyword evidence="2 10" id="KW-1003">Cell membrane</keyword>
<evidence type="ECO:0000259" key="12">
    <source>
        <dbReference type="Pfam" id="PF22813"/>
    </source>
</evidence>
<dbReference type="GO" id="GO:0005886">
    <property type="term" value="C:plasma membrane"/>
    <property type="evidence" value="ECO:0007669"/>
    <property type="project" value="UniProtKB-SubCell"/>
</dbReference>
<organism evidence="15 16">
    <name type="scientific">Staphylococcus gallinarum</name>
    <dbReference type="NCBI Taxonomy" id="1293"/>
    <lineage>
        <taxon>Bacteria</taxon>
        <taxon>Bacillati</taxon>
        <taxon>Bacillota</taxon>
        <taxon>Bacilli</taxon>
        <taxon>Bacillales</taxon>
        <taxon>Staphylococcaceae</taxon>
        <taxon>Staphylococcus</taxon>
    </lineage>
</organism>
<dbReference type="InterPro" id="IPR023599">
    <property type="entry name" value="Mem_prot_TcaA"/>
</dbReference>
<dbReference type="InterPro" id="IPR054529">
    <property type="entry name" value="TcaA_2nd"/>
</dbReference>
<comment type="subcellular location">
    <subcellularLocation>
        <location evidence="1 10">Cell membrane</location>
        <topology evidence="1 10">Single-pass membrane protein</topology>
    </subcellularLocation>
</comment>
<dbReference type="Pfam" id="PF22819">
    <property type="entry name" value="TcaA_5th"/>
    <property type="match status" value="1"/>
</dbReference>
<gene>
    <name evidence="15" type="ORF">BUZ14_02200</name>
</gene>
<evidence type="ECO:0000256" key="7">
    <source>
        <dbReference type="ARBA" id="ARBA00022989"/>
    </source>
</evidence>
<dbReference type="GO" id="GO:0008270">
    <property type="term" value="F:zinc ion binding"/>
    <property type="evidence" value="ECO:0007669"/>
    <property type="project" value="UniProtKB-KW"/>
</dbReference>
<dbReference type="PANTHER" id="PTHR40038">
    <property type="entry name" value="MEMBRANE-ASSOCIATED PROTEIN TCAA"/>
    <property type="match status" value="1"/>
</dbReference>
<evidence type="ECO:0000256" key="8">
    <source>
        <dbReference type="ARBA" id="ARBA00023136"/>
    </source>
</evidence>
<proteinExistence type="inferred from homology"/>
<dbReference type="GO" id="GO:0046677">
    <property type="term" value="P:response to antibiotic"/>
    <property type="evidence" value="ECO:0007669"/>
    <property type="project" value="UniProtKB-KW"/>
</dbReference>
<evidence type="ECO:0000259" key="14">
    <source>
        <dbReference type="Pfam" id="PF22820"/>
    </source>
</evidence>
<dbReference type="PANTHER" id="PTHR40038:SF1">
    <property type="entry name" value="MEMBRANE-ASSOCIATED PROTEIN TCAA"/>
    <property type="match status" value="1"/>
</dbReference>
<keyword evidence="7 11" id="KW-1133">Transmembrane helix</keyword>
<keyword evidence="8 10" id="KW-0472">Membrane</keyword>
<dbReference type="OrthoDB" id="2416352at2"/>
<evidence type="ECO:0000256" key="6">
    <source>
        <dbReference type="ARBA" id="ARBA00022833"/>
    </source>
</evidence>
<keyword evidence="9" id="KW-0046">Antibiotic resistance</keyword>
<dbReference type="Pfam" id="PF22813">
    <property type="entry name" value="TcaA_2nd"/>
    <property type="match status" value="1"/>
</dbReference>
<dbReference type="InterPro" id="IPR054528">
    <property type="entry name" value="TcaA_5th"/>
</dbReference>
<feature type="domain" description="TcaA second" evidence="12">
    <location>
        <begin position="78"/>
        <end position="178"/>
    </location>
</feature>
<protein>
    <recommendedName>
        <fullName evidence="10">Membrane-associated protein</fullName>
    </recommendedName>
</protein>
<comment type="caution">
    <text evidence="15">The sequence shown here is derived from an EMBL/GenBank/DDBJ whole genome shotgun (WGS) entry which is preliminary data.</text>
</comment>
<keyword evidence="6" id="KW-0862">Zinc</keyword>
<evidence type="ECO:0000256" key="4">
    <source>
        <dbReference type="ARBA" id="ARBA00022723"/>
    </source>
</evidence>
<feature type="domain" description="TcaA protein NTF2-like" evidence="13">
    <location>
        <begin position="359"/>
        <end position="460"/>
    </location>
</feature>
<evidence type="ECO:0000256" key="10">
    <source>
        <dbReference type="PIRNR" id="PIRNR032522"/>
    </source>
</evidence>
<feature type="domain" description="TcaA 4th" evidence="14">
    <location>
        <begin position="276"/>
        <end position="339"/>
    </location>
</feature>